<sequence>MDNLVKLEVDPSIIERNLDFRVKTLSSDESDDPLSQLFPKKNTTPNEVPFKTVVPKPGFVMKLRTVEGDKVFINICHCAEIPAPRDISEQELIELLDSEDPSTYTVPMSIGDLHVESDKSGNLASAYDIAINTDFFNKIDTNLLFKKFVISVVNEGIEDKYKLQFDREYDVVTLKNRKCFGKLQSHRIQQRPVRSAPMKIIEELPSNPSLVPQNKFQRKPLIEELPDTSTSEDMEIDNSSAEKNDINSCSTLEDLQLPLNKMNNVRLIRTPRNGPLERLVAFIQISAFTGKELELEVGEDRILVRSARKNEMIDFFLPYNVNRDKVTAKYFVNTQTLRVDLPAN</sequence>
<keyword evidence="6" id="KW-0418">Kinase</keyword>
<evidence type="ECO:0000313" key="6">
    <source>
        <dbReference type="EMBL" id="JAI56583.1"/>
    </source>
</evidence>
<dbReference type="Pfam" id="PF18201">
    <property type="entry name" value="PIH1_CS"/>
    <property type="match status" value="1"/>
</dbReference>
<dbReference type="GO" id="GO:0097255">
    <property type="term" value="C:R2TP complex"/>
    <property type="evidence" value="ECO:0007669"/>
    <property type="project" value="TreeGrafter"/>
</dbReference>
<dbReference type="InterPro" id="IPR050734">
    <property type="entry name" value="PIH1/Kintoun_subfamily"/>
</dbReference>
<keyword evidence="6" id="KW-0808">Transferase</keyword>
<dbReference type="EMBL" id="GDKW01000012">
    <property type="protein sequence ID" value="JAI56583.1"/>
    <property type="molecule type" value="mRNA"/>
</dbReference>
<protein>
    <recommendedName>
        <fullName evidence="2">PIH1 domain-containing protein 1</fullName>
    </recommendedName>
</protein>
<comment type="similarity">
    <text evidence="1">Belongs to the PIH1 family.</text>
</comment>
<comment type="function">
    <text evidence="3">Involved in the assembly of C/D box small nucleolar ribonucleoprotein (snoRNP) particles. Recruits the SWI/SNF complex to the core promoter of rRNA genes and enhances pre-rRNA transcription. Mediates interaction of TELO2 with the R2TP complex which is necessary for the stability of MTOR and SMG1. Positively regulates the assembly and activity of the mTORC1 complex.</text>
</comment>
<feature type="domain" description="PIH1 N-terminal" evidence="4">
    <location>
        <begin position="47"/>
        <end position="191"/>
    </location>
</feature>
<dbReference type="GO" id="GO:1990904">
    <property type="term" value="C:ribonucleoprotein complex"/>
    <property type="evidence" value="ECO:0007669"/>
    <property type="project" value="TreeGrafter"/>
</dbReference>
<dbReference type="AlphaFoldDB" id="A0A0P4VP50"/>
<name>A0A0P4VP50_9HEMI</name>
<dbReference type="GO" id="GO:0006364">
    <property type="term" value="P:rRNA processing"/>
    <property type="evidence" value="ECO:0007669"/>
    <property type="project" value="TreeGrafter"/>
</dbReference>
<evidence type="ECO:0000259" key="4">
    <source>
        <dbReference type="Pfam" id="PF08190"/>
    </source>
</evidence>
<dbReference type="GO" id="GO:0005737">
    <property type="term" value="C:cytoplasm"/>
    <property type="evidence" value="ECO:0007669"/>
    <property type="project" value="TreeGrafter"/>
</dbReference>
<feature type="domain" description="PIH1D1/2/3 CS-like" evidence="5">
    <location>
        <begin position="279"/>
        <end position="342"/>
    </location>
</feature>
<evidence type="ECO:0000256" key="3">
    <source>
        <dbReference type="ARBA" id="ARBA00046233"/>
    </source>
</evidence>
<dbReference type="GO" id="GO:0016301">
    <property type="term" value="F:kinase activity"/>
    <property type="evidence" value="ECO:0007669"/>
    <property type="project" value="UniProtKB-KW"/>
</dbReference>
<evidence type="ECO:0000256" key="2">
    <source>
        <dbReference type="ARBA" id="ARBA00040540"/>
    </source>
</evidence>
<dbReference type="PANTHER" id="PTHR22997:SF0">
    <property type="entry name" value="PIH1 DOMAIN-CONTAINING PROTEIN 1"/>
    <property type="match status" value="1"/>
</dbReference>
<accession>A0A0P4VP50</accession>
<dbReference type="InterPro" id="IPR012981">
    <property type="entry name" value="PIH1_N"/>
</dbReference>
<dbReference type="GO" id="GO:0000492">
    <property type="term" value="P:box C/D snoRNP assembly"/>
    <property type="evidence" value="ECO:0007669"/>
    <property type="project" value="TreeGrafter"/>
</dbReference>
<dbReference type="InterPro" id="IPR041442">
    <property type="entry name" value="PIH1D1/2/3_CS-like"/>
</dbReference>
<evidence type="ECO:0000259" key="5">
    <source>
        <dbReference type="Pfam" id="PF18201"/>
    </source>
</evidence>
<organism evidence="6">
    <name type="scientific">Rhodnius neglectus</name>
    <dbReference type="NCBI Taxonomy" id="72488"/>
    <lineage>
        <taxon>Eukaryota</taxon>
        <taxon>Metazoa</taxon>
        <taxon>Ecdysozoa</taxon>
        <taxon>Arthropoda</taxon>
        <taxon>Hexapoda</taxon>
        <taxon>Insecta</taxon>
        <taxon>Pterygota</taxon>
        <taxon>Neoptera</taxon>
        <taxon>Paraneoptera</taxon>
        <taxon>Hemiptera</taxon>
        <taxon>Heteroptera</taxon>
        <taxon>Panheteroptera</taxon>
        <taxon>Cimicomorpha</taxon>
        <taxon>Reduviidae</taxon>
        <taxon>Triatominae</taxon>
        <taxon>Rhodnius</taxon>
    </lineage>
</organism>
<dbReference type="PANTHER" id="PTHR22997">
    <property type="entry name" value="PIH1 DOMAIN-CONTAINING PROTEIN 1"/>
    <property type="match status" value="1"/>
</dbReference>
<proteinExistence type="evidence at transcript level"/>
<dbReference type="Pfam" id="PF08190">
    <property type="entry name" value="PIH1"/>
    <property type="match status" value="1"/>
</dbReference>
<evidence type="ECO:0000256" key="1">
    <source>
        <dbReference type="ARBA" id="ARBA00008511"/>
    </source>
</evidence>
<reference evidence="6" key="1">
    <citation type="journal article" date="2016" name="PLoS Negl. Trop. Dis.">
        <title>A Deep Insight into the Sialome of Rhodnius neglectus, a Vector of Chagas Disease.</title>
        <authorList>
            <person name="Santiago P.B."/>
            <person name="Assumpcao T.C."/>
            <person name="Araujo C.N."/>
            <person name="Bastos I.M."/>
            <person name="Neves D."/>
            <person name="Silva I.G."/>
            <person name="Charneau S."/>
            <person name="Queiroz R.M."/>
            <person name="Raiol T."/>
            <person name="Oliveira J.V."/>
            <person name="Sousa M.V."/>
            <person name="Calvo E."/>
            <person name="Ribeiro J.M."/>
            <person name="Santana J.M."/>
        </authorList>
    </citation>
    <scope>NUCLEOTIDE SEQUENCE</scope>
    <source>
        <tissue evidence="6">Salivary glands</tissue>
    </source>
</reference>